<dbReference type="EMBL" id="CBWP010000052">
    <property type="protein sequence ID" value="CDL38862.1"/>
    <property type="molecule type" value="Genomic_DNA"/>
</dbReference>
<evidence type="ECO:0000313" key="1">
    <source>
        <dbReference type="EMBL" id="CDL38862.1"/>
    </source>
</evidence>
<sequence>MPLIPPPSIDSILIAIFMSSKDKKRDLGVGLFPLWLQLNIDRIYAEFVS</sequence>
<reference evidence="1 2" key="1">
    <citation type="submission" date="2013-10" db="EMBL/GenBank/DDBJ databases">
        <title>Antibiotic resistance diversity of beta-lactamase producers in the General Hospital Vienna.</title>
        <authorList>
            <person name="Barisic I."/>
            <person name="Mitteregger D."/>
            <person name="Hirschl A.M."/>
            <person name="Noehammer C."/>
            <person name="Wiesinger-Mayr H."/>
        </authorList>
    </citation>
    <scope>NUCLEOTIDE SEQUENCE [LARGE SCALE GENOMIC DNA]</scope>
    <source>
        <strain evidence="1 2">ISC11</strain>
    </source>
</reference>
<evidence type="ECO:0000313" key="2">
    <source>
        <dbReference type="Proteomes" id="UP000019194"/>
    </source>
</evidence>
<proteinExistence type="predicted"/>
<protein>
    <submittedName>
        <fullName evidence="1">Uncharacterized protein</fullName>
    </submittedName>
</protein>
<name>A0A7G2IQD4_CITFR</name>
<dbReference type="AlphaFoldDB" id="A0A7G2IQD4"/>
<organism evidence="1 2">
    <name type="scientific">Citrobacter freundii</name>
    <dbReference type="NCBI Taxonomy" id="546"/>
    <lineage>
        <taxon>Bacteria</taxon>
        <taxon>Pseudomonadati</taxon>
        <taxon>Pseudomonadota</taxon>
        <taxon>Gammaproteobacteria</taxon>
        <taxon>Enterobacterales</taxon>
        <taxon>Enterobacteriaceae</taxon>
        <taxon>Citrobacter</taxon>
        <taxon>Citrobacter freundii complex</taxon>
    </lineage>
</organism>
<accession>A0A7G2IQD4</accession>
<comment type="caution">
    <text evidence="1">The sequence shown here is derived from an EMBL/GenBank/DDBJ whole genome shotgun (WGS) entry which is preliminary data.</text>
</comment>
<dbReference type="Proteomes" id="UP000019194">
    <property type="component" value="Unassembled WGS sequence"/>
</dbReference>